<dbReference type="OrthoDB" id="2348657at2759"/>
<proteinExistence type="predicted"/>
<name>A0A2Z6SGQ1_9GLOM</name>
<gene>
    <name evidence="2" type="ORF">RCL2_000347600</name>
    <name evidence="1" type="ORF">RclHR1_05710002</name>
</gene>
<evidence type="ECO:0000313" key="3">
    <source>
        <dbReference type="Proteomes" id="UP000247702"/>
    </source>
</evidence>
<dbReference type="Proteomes" id="UP000247702">
    <property type="component" value="Unassembled WGS sequence"/>
</dbReference>
<dbReference type="AlphaFoldDB" id="A0A2Z6SGQ1"/>
<protein>
    <submittedName>
        <fullName evidence="1">Uncharacterized protein</fullName>
    </submittedName>
</protein>
<comment type="caution">
    <text evidence="1">The sequence shown here is derived from an EMBL/GenBank/DDBJ whole genome shotgun (WGS) entry which is preliminary data.</text>
</comment>
<sequence length="116" mass="13071">MFSSHSRRLLTKHFANAQTKHFISQDNVKSVIEKSREMKEYIPIAALAFGIVGSSVFAMKHSINSAVKPLLKKLDRIDDKVNDLGNQLSYVMGYLKIPIKVEQNPIKKEGMKPNTA</sequence>
<dbReference type="Proteomes" id="UP000615446">
    <property type="component" value="Unassembled WGS sequence"/>
</dbReference>
<reference evidence="2" key="2">
    <citation type="submission" date="2019-10" db="EMBL/GenBank/DDBJ databases">
        <title>Conservation and host-specific expression of non-tandemly repeated heterogenous ribosome RNA gene in arbuscular mycorrhizal fungi.</title>
        <authorList>
            <person name="Maeda T."/>
            <person name="Kobayashi Y."/>
            <person name="Nakagawa T."/>
            <person name="Ezawa T."/>
            <person name="Yamaguchi K."/>
            <person name="Bino T."/>
            <person name="Nishimoto Y."/>
            <person name="Shigenobu S."/>
            <person name="Kawaguchi M."/>
        </authorList>
    </citation>
    <scope>NUCLEOTIDE SEQUENCE</scope>
    <source>
        <strain evidence="2">HR1</strain>
    </source>
</reference>
<organism evidence="1 3">
    <name type="scientific">Rhizophagus clarus</name>
    <dbReference type="NCBI Taxonomy" id="94130"/>
    <lineage>
        <taxon>Eukaryota</taxon>
        <taxon>Fungi</taxon>
        <taxon>Fungi incertae sedis</taxon>
        <taxon>Mucoromycota</taxon>
        <taxon>Glomeromycotina</taxon>
        <taxon>Glomeromycetes</taxon>
        <taxon>Glomerales</taxon>
        <taxon>Glomeraceae</taxon>
        <taxon>Rhizophagus</taxon>
    </lineage>
</organism>
<evidence type="ECO:0000313" key="2">
    <source>
        <dbReference type="EMBL" id="GES76074.1"/>
    </source>
</evidence>
<dbReference type="EMBL" id="BLAL01000018">
    <property type="protein sequence ID" value="GES76074.1"/>
    <property type="molecule type" value="Genomic_DNA"/>
</dbReference>
<evidence type="ECO:0000313" key="1">
    <source>
        <dbReference type="EMBL" id="GBC04519.1"/>
    </source>
</evidence>
<accession>A0A2Z6SGQ1</accession>
<keyword evidence="3" id="KW-1185">Reference proteome</keyword>
<dbReference type="EMBL" id="BEXD01003950">
    <property type="protein sequence ID" value="GBC04519.1"/>
    <property type="molecule type" value="Genomic_DNA"/>
</dbReference>
<reference evidence="1 3" key="1">
    <citation type="submission" date="2017-11" db="EMBL/GenBank/DDBJ databases">
        <title>The genome of Rhizophagus clarus HR1 reveals common genetic basis of auxotrophy among arbuscular mycorrhizal fungi.</title>
        <authorList>
            <person name="Kobayashi Y."/>
        </authorList>
    </citation>
    <scope>NUCLEOTIDE SEQUENCE [LARGE SCALE GENOMIC DNA]</scope>
    <source>
        <strain evidence="1 3">HR1</strain>
    </source>
</reference>